<feature type="transmembrane region" description="Helical" evidence="8">
    <location>
        <begin position="109"/>
        <end position="130"/>
    </location>
</feature>
<feature type="transmembrane region" description="Helical" evidence="8">
    <location>
        <begin position="273"/>
        <end position="292"/>
    </location>
</feature>
<name>A0A6P2C1W6_9ACTN</name>
<keyword evidence="5 8" id="KW-0812">Transmembrane</keyword>
<feature type="transmembrane region" description="Helical" evidence="8">
    <location>
        <begin position="188"/>
        <end position="219"/>
    </location>
</feature>
<dbReference type="GO" id="GO:0005886">
    <property type="term" value="C:plasma membrane"/>
    <property type="evidence" value="ECO:0007669"/>
    <property type="project" value="UniProtKB-SubCell"/>
</dbReference>
<reference evidence="10 11" key="1">
    <citation type="submission" date="2018-11" db="EMBL/GenBank/DDBJ databases">
        <title>Trebonia kvetii gen.nov., sp.nov., a novel acidophilic actinobacterium, and proposal of the new actinobacterial family Treboniaceae fam. nov.</title>
        <authorList>
            <person name="Rapoport D."/>
            <person name="Sagova-Mareckova M."/>
            <person name="Sedlacek I."/>
            <person name="Provaznik J."/>
            <person name="Kralova S."/>
            <person name="Pavlinic D."/>
            <person name="Benes V."/>
            <person name="Kopecky J."/>
        </authorList>
    </citation>
    <scope>NUCLEOTIDE SEQUENCE [LARGE SCALE GENOMIC DNA]</scope>
    <source>
        <strain evidence="10 11">15Tr583</strain>
    </source>
</reference>
<feature type="transmembrane region" description="Helical" evidence="8">
    <location>
        <begin position="231"/>
        <end position="253"/>
    </location>
</feature>
<dbReference type="GO" id="GO:0009103">
    <property type="term" value="P:lipopolysaccharide biosynthetic process"/>
    <property type="evidence" value="ECO:0007669"/>
    <property type="project" value="UniProtKB-ARBA"/>
</dbReference>
<protein>
    <recommendedName>
        <fullName evidence="9">Glycosyltransferase RgtA/B/C/D-like domain-containing protein</fullName>
    </recommendedName>
</protein>
<dbReference type="OrthoDB" id="5166595at2"/>
<evidence type="ECO:0000256" key="8">
    <source>
        <dbReference type="SAM" id="Phobius"/>
    </source>
</evidence>
<dbReference type="AlphaFoldDB" id="A0A6P2C1W6"/>
<evidence type="ECO:0000256" key="1">
    <source>
        <dbReference type="ARBA" id="ARBA00004651"/>
    </source>
</evidence>
<dbReference type="PANTHER" id="PTHR33908:SF11">
    <property type="entry name" value="MEMBRANE PROTEIN"/>
    <property type="match status" value="1"/>
</dbReference>
<comment type="subcellular location">
    <subcellularLocation>
        <location evidence="1">Cell membrane</location>
        <topology evidence="1">Multi-pass membrane protein</topology>
    </subcellularLocation>
</comment>
<evidence type="ECO:0000256" key="2">
    <source>
        <dbReference type="ARBA" id="ARBA00022475"/>
    </source>
</evidence>
<dbReference type="InterPro" id="IPR038731">
    <property type="entry name" value="RgtA/B/C-like"/>
</dbReference>
<dbReference type="InterPro" id="IPR050297">
    <property type="entry name" value="LipidA_mod_glycosyltrf_83"/>
</dbReference>
<comment type="caution">
    <text evidence="10">The sequence shown here is derived from an EMBL/GenBank/DDBJ whole genome shotgun (WGS) entry which is preliminary data.</text>
</comment>
<feature type="transmembrane region" description="Helical" evidence="8">
    <location>
        <begin position="327"/>
        <end position="344"/>
    </location>
</feature>
<evidence type="ECO:0000256" key="4">
    <source>
        <dbReference type="ARBA" id="ARBA00022679"/>
    </source>
</evidence>
<keyword evidence="3" id="KW-0328">Glycosyltransferase</keyword>
<keyword evidence="6 8" id="KW-1133">Transmembrane helix</keyword>
<evidence type="ECO:0000256" key="5">
    <source>
        <dbReference type="ARBA" id="ARBA00022692"/>
    </source>
</evidence>
<dbReference type="Proteomes" id="UP000460272">
    <property type="component" value="Unassembled WGS sequence"/>
</dbReference>
<feature type="domain" description="Glycosyltransferase RgtA/B/C/D-like" evidence="9">
    <location>
        <begin position="88"/>
        <end position="249"/>
    </location>
</feature>
<keyword evidence="4" id="KW-0808">Transferase</keyword>
<evidence type="ECO:0000256" key="3">
    <source>
        <dbReference type="ARBA" id="ARBA00022676"/>
    </source>
</evidence>
<gene>
    <name evidence="10" type="ORF">EAS64_19190</name>
</gene>
<dbReference type="PANTHER" id="PTHR33908">
    <property type="entry name" value="MANNOSYLTRANSFERASE YKCB-RELATED"/>
    <property type="match status" value="1"/>
</dbReference>
<feature type="transmembrane region" description="Helical" evidence="8">
    <location>
        <begin position="304"/>
        <end position="321"/>
    </location>
</feature>
<evidence type="ECO:0000313" key="10">
    <source>
        <dbReference type="EMBL" id="TVZ04485.1"/>
    </source>
</evidence>
<dbReference type="GO" id="GO:0016763">
    <property type="term" value="F:pentosyltransferase activity"/>
    <property type="evidence" value="ECO:0007669"/>
    <property type="project" value="TreeGrafter"/>
</dbReference>
<proteinExistence type="predicted"/>
<sequence length="523" mass="55995">MAVHPAGRRGMKDQPPTMTDMETTIAKRPAPAAAPHAVIRRILTDKAVWLVAAAAFGVEMALSARYGYVRDELYFLSAGTHPALGYVDQPLLTPLLAHLDVLLTGNTLVGLRALPAFVFAAMVVLTGSIARQLGAGPRGQLLAAIATACCAQYLGAMHELTTTTPDFLFWTVLLWLVTRLLASGNPRWWLAIGATAGIAMTAKWNAGFLVAGLLLGFACTAAARPLLRSRYLAIAAVLFAALAWPDFAWQAAHGWPNLEVFHALQGDAWKNRVQYWPGQVLYTSILLVPLWFHGIRWALRDARFRAVGIAAVFVIVAQFVLGGKPYYPGGIYTFCFAAGAAALGPRLAGAGLRRRAAVFGLAALISGVISLPLLPAAALAKLPVQKINYDLGEEIGWPSQVKLLASVWHSLPAAERVRATLLAGNYGEAGAADRYGASFGLPRVYSGANSFWLWGPPPAGDTAAVAIGVDPALLHREFAHVKQVAVFRNGINVDDDEEGTAIYVATGLRTPWATAWQAFKDFS</sequence>
<evidence type="ECO:0000256" key="7">
    <source>
        <dbReference type="ARBA" id="ARBA00023136"/>
    </source>
</evidence>
<feature type="transmembrane region" description="Helical" evidence="8">
    <location>
        <begin position="47"/>
        <end position="68"/>
    </location>
</feature>
<evidence type="ECO:0000259" key="9">
    <source>
        <dbReference type="Pfam" id="PF13231"/>
    </source>
</evidence>
<dbReference type="EMBL" id="RPFW01000003">
    <property type="protein sequence ID" value="TVZ04485.1"/>
    <property type="molecule type" value="Genomic_DNA"/>
</dbReference>
<evidence type="ECO:0000256" key="6">
    <source>
        <dbReference type="ARBA" id="ARBA00022989"/>
    </source>
</evidence>
<feature type="transmembrane region" description="Helical" evidence="8">
    <location>
        <begin position="356"/>
        <end position="380"/>
    </location>
</feature>
<evidence type="ECO:0000313" key="11">
    <source>
        <dbReference type="Proteomes" id="UP000460272"/>
    </source>
</evidence>
<accession>A0A6P2C1W6</accession>
<dbReference type="Pfam" id="PF13231">
    <property type="entry name" value="PMT_2"/>
    <property type="match status" value="1"/>
</dbReference>
<keyword evidence="11" id="KW-1185">Reference proteome</keyword>
<feature type="transmembrane region" description="Helical" evidence="8">
    <location>
        <begin position="167"/>
        <end position="182"/>
    </location>
</feature>
<keyword evidence="2" id="KW-1003">Cell membrane</keyword>
<organism evidence="10 11">
    <name type="scientific">Trebonia kvetii</name>
    <dbReference type="NCBI Taxonomy" id="2480626"/>
    <lineage>
        <taxon>Bacteria</taxon>
        <taxon>Bacillati</taxon>
        <taxon>Actinomycetota</taxon>
        <taxon>Actinomycetes</taxon>
        <taxon>Streptosporangiales</taxon>
        <taxon>Treboniaceae</taxon>
        <taxon>Trebonia</taxon>
    </lineage>
</organism>
<keyword evidence="7 8" id="KW-0472">Membrane</keyword>